<dbReference type="GO" id="GO:0061630">
    <property type="term" value="F:ubiquitin protein ligase activity"/>
    <property type="evidence" value="ECO:0007669"/>
    <property type="project" value="UniProtKB-EC"/>
</dbReference>
<dbReference type="Proteomes" id="UP000789595">
    <property type="component" value="Unassembled WGS sequence"/>
</dbReference>
<dbReference type="PROSITE" id="PS00518">
    <property type="entry name" value="ZF_RING_1"/>
    <property type="match status" value="1"/>
</dbReference>
<keyword evidence="8" id="KW-0862">Zinc</keyword>
<keyword evidence="4" id="KW-0479">Metal-binding</keyword>
<evidence type="ECO:0000256" key="6">
    <source>
        <dbReference type="ARBA" id="ARBA00022771"/>
    </source>
</evidence>
<dbReference type="Gene3D" id="1.20.120.1750">
    <property type="match status" value="1"/>
</dbReference>
<sequence length="513" mass="55159">MAEPEVINLEHSDEEEAPATTPRTGRDVIAIDDDSQLEDSPGVEIIDVDAPTPPSPRGQKRKKDDKAAPAMRSGARPAASLNDVDQTFALNGEQATSAVRSVIDASADAVNSFRASRSSKETLWALLDGARQAKIGPVRPEVEATFANKLPRALVATSGERVSSYSALLYARRRLAALEDKAAHDAWCDNIESVDEGETCAVCMDTFRETDGVRCSKGDHFMCRACFRRYCVDVACDRGSGPSAVECVAPKCGSVYATRSVRDCVSAADVMVMEERERDKSLRQVLGGAAAVLRCPCGTVGAVSHEDVGDGRVACPGCQTAYCVRCGMAAHEGPCKDGEGGVLSWLAEKKGDVKQCPKCGEAIEKDAGCNHMKCACGHDFCWLCLGPFPNCKCGHFEEESRREAARLQQQDRRRDRYGGGYVYDPYGPFGGGPPGGDSDRALARAMELAERMQRPRRGGRGRGGRRRRSGFDDGDMARAMAASMGQAPPPSFQGDGHRLGSGGPPTRSKKKRR</sequence>
<dbReference type="Pfam" id="PF01485">
    <property type="entry name" value="IBR"/>
    <property type="match status" value="1"/>
</dbReference>
<dbReference type="AlphaFoldDB" id="A0A7S3ZRW3"/>
<feature type="region of interest" description="Disordered" evidence="9">
    <location>
        <begin position="449"/>
        <end position="513"/>
    </location>
</feature>
<dbReference type="CDD" id="cd20336">
    <property type="entry name" value="Rcat_RBR"/>
    <property type="match status" value="1"/>
</dbReference>
<evidence type="ECO:0000256" key="1">
    <source>
        <dbReference type="ARBA" id="ARBA00001798"/>
    </source>
</evidence>
<evidence type="ECO:0000313" key="12">
    <source>
        <dbReference type="EMBL" id="CAH0370380.1"/>
    </source>
</evidence>
<feature type="compositionally biased region" description="Basic residues" evidence="9">
    <location>
        <begin position="454"/>
        <end position="468"/>
    </location>
</feature>
<feature type="domain" description="RING-type" evidence="10">
    <location>
        <begin position="196"/>
        <end position="403"/>
    </location>
</feature>
<dbReference type="CDD" id="cd20335">
    <property type="entry name" value="BRcat_RBR"/>
    <property type="match status" value="1"/>
</dbReference>
<keyword evidence="3" id="KW-0808">Transferase</keyword>
<dbReference type="InterPro" id="IPR031127">
    <property type="entry name" value="E3_UB_ligase_RBR"/>
</dbReference>
<comment type="catalytic activity">
    <reaction evidence="1">
        <text>[E2 ubiquitin-conjugating enzyme]-S-ubiquitinyl-L-cysteine + [acceptor protein]-L-lysine = [E2 ubiquitin-conjugating enzyme]-L-cysteine + [acceptor protein]-N(6)-ubiquitinyl-L-lysine.</text>
        <dbReference type="EC" id="2.3.2.31"/>
    </reaction>
</comment>
<dbReference type="EC" id="2.3.2.31" evidence="2"/>
<dbReference type="SUPFAM" id="SSF57850">
    <property type="entry name" value="RING/U-box"/>
    <property type="match status" value="1"/>
</dbReference>
<dbReference type="PANTHER" id="PTHR11685">
    <property type="entry name" value="RBR FAMILY RING FINGER AND IBR DOMAIN-CONTAINING"/>
    <property type="match status" value="1"/>
</dbReference>
<evidence type="ECO:0000259" key="10">
    <source>
        <dbReference type="PROSITE" id="PS51873"/>
    </source>
</evidence>
<dbReference type="OrthoDB" id="205060at2759"/>
<dbReference type="EMBL" id="CAKKNE010000003">
    <property type="protein sequence ID" value="CAH0370380.1"/>
    <property type="molecule type" value="Genomic_DNA"/>
</dbReference>
<dbReference type="InterPro" id="IPR044066">
    <property type="entry name" value="TRIAD_supradom"/>
</dbReference>
<proteinExistence type="predicted"/>
<protein>
    <recommendedName>
        <fullName evidence="2">RBR-type E3 ubiquitin transferase</fullName>
        <ecNumber evidence="2">2.3.2.31</ecNumber>
    </recommendedName>
</protein>
<dbReference type="InterPro" id="IPR017907">
    <property type="entry name" value="Znf_RING_CS"/>
</dbReference>
<evidence type="ECO:0000313" key="13">
    <source>
        <dbReference type="Proteomes" id="UP000789595"/>
    </source>
</evidence>
<dbReference type="EMBL" id="HBIW01008723">
    <property type="protein sequence ID" value="CAE0691974.1"/>
    <property type="molecule type" value="Transcribed_RNA"/>
</dbReference>
<evidence type="ECO:0000256" key="9">
    <source>
        <dbReference type="SAM" id="MobiDB-lite"/>
    </source>
</evidence>
<keyword evidence="5" id="KW-0677">Repeat</keyword>
<dbReference type="Pfam" id="PF22191">
    <property type="entry name" value="IBR_1"/>
    <property type="match status" value="1"/>
</dbReference>
<keyword evidence="7" id="KW-0833">Ubl conjugation pathway</keyword>
<keyword evidence="6" id="KW-0863">Zinc-finger</keyword>
<keyword evidence="13" id="KW-1185">Reference proteome</keyword>
<evidence type="ECO:0000256" key="4">
    <source>
        <dbReference type="ARBA" id="ARBA00022723"/>
    </source>
</evidence>
<accession>A0A7S3ZRW3</accession>
<evidence type="ECO:0000256" key="2">
    <source>
        <dbReference type="ARBA" id="ARBA00012251"/>
    </source>
</evidence>
<dbReference type="PROSITE" id="PS51873">
    <property type="entry name" value="TRIAD"/>
    <property type="match status" value="1"/>
</dbReference>
<name>A0A7S3ZRW3_9STRA</name>
<gene>
    <name evidence="11" type="ORF">PCAL00307_LOCUS7410</name>
    <name evidence="12" type="ORF">PECAL_3P02600</name>
</gene>
<evidence type="ECO:0000313" key="11">
    <source>
        <dbReference type="EMBL" id="CAE0691974.1"/>
    </source>
</evidence>
<dbReference type="Gene3D" id="3.30.40.10">
    <property type="entry name" value="Zinc/RING finger domain, C3HC4 (zinc finger)"/>
    <property type="match status" value="1"/>
</dbReference>
<dbReference type="GO" id="GO:0016567">
    <property type="term" value="P:protein ubiquitination"/>
    <property type="evidence" value="ECO:0007669"/>
    <property type="project" value="InterPro"/>
</dbReference>
<dbReference type="SMART" id="SM00647">
    <property type="entry name" value="IBR"/>
    <property type="match status" value="2"/>
</dbReference>
<dbReference type="InterPro" id="IPR002867">
    <property type="entry name" value="IBR_dom"/>
</dbReference>
<evidence type="ECO:0000256" key="7">
    <source>
        <dbReference type="ARBA" id="ARBA00022786"/>
    </source>
</evidence>
<evidence type="ECO:0000256" key="5">
    <source>
        <dbReference type="ARBA" id="ARBA00022737"/>
    </source>
</evidence>
<dbReference type="InterPro" id="IPR013083">
    <property type="entry name" value="Znf_RING/FYVE/PHD"/>
</dbReference>
<reference evidence="12" key="2">
    <citation type="submission" date="2021-11" db="EMBL/GenBank/DDBJ databases">
        <authorList>
            <consortium name="Genoscope - CEA"/>
            <person name="William W."/>
        </authorList>
    </citation>
    <scope>NUCLEOTIDE SEQUENCE</scope>
</reference>
<reference evidence="11" key="1">
    <citation type="submission" date="2021-01" db="EMBL/GenBank/DDBJ databases">
        <authorList>
            <person name="Corre E."/>
            <person name="Pelletier E."/>
            <person name="Niang G."/>
            <person name="Scheremetjew M."/>
            <person name="Finn R."/>
            <person name="Kale V."/>
            <person name="Holt S."/>
            <person name="Cochrane G."/>
            <person name="Meng A."/>
            <person name="Brown T."/>
            <person name="Cohen L."/>
        </authorList>
    </citation>
    <scope>NUCLEOTIDE SEQUENCE</scope>
    <source>
        <strain evidence="11">CCMP1756</strain>
    </source>
</reference>
<feature type="region of interest" description="Disordered" evidence="9">
    <location>
        <begin position="1"/>
        <end position="80"/>
    </location>
</feature>
<evidence type="ECO:0000256" key="8">
    <source>
        <dbReference type="ARBA" id="ARBA00022833"/>
    </source>
</evidence>
<evidence type="ECO:0000256" key="3">
    <source>
        <dbReference type="ARBA" id="ARBA00022679"/>
    </source>
</evidence>
<dbReference type="GO" id="GO:0008270">
    <property type="term" value="F:zinc ion binding"/>
    <property type="evidence" value="ECO:0007669"/>
    <property type="project" value="UniProtKB-KW"/>
</dbReference>
<organism evidence="11">
    <name type="scientific">Pelagomonas calceolata</name>
    <dbReference type="NCBI Taxonomy" id="35677"/>
    <lineage>
        <taxon>Eukaryota</taxon>
        <taxon>Sar</taxon>
        <taxon>Stramenopiles</taxon>
        <taxon>Ochrophyta</taxon>
        <taxon>Pelagophyceae</taxon>
        <taxon>Pelagomonadales</taxon>
        <taxon>Pelagomonadaceae</taxon>
        <taxon>Pelagomonas</taxon>
    </lineage>
</organism>